<evidence type="ECO:0000313" key="1">
    <source>
        <dbReference type="EMBL" id="QIZ20169.1"/>
    </source>
</evidence>
<accession>A0A6H1Q214</accession>
<dbReference type="AlphaFoldDB" id="A0A6H1Q214"/>
<name>A0A6H1Q214_COMTE</name>
<geneLocation type="plasmid" evidence="1">
    <name>pNFYY023-1</name>
</geneLocation>
<organism evidence="1">
    <name type="scientific">Comamonas testosteroni</name>
    <name type="common">Pseudomonas testosteroni</name>
    <dbReference type="NCBI Taxonomy" id="285"/>
    <lineage>
        <taxon>Bacteria</taxon>
        <taxon>Pseudomonadati</taxon>
        <taxon>Pseudomonadota</taxon>
        <taxon>Betaproteobacteria</taxon>
        <taxon>Burkholderiales</taxon>
        <taxon>Comamonadaceae</taxon>
        <taxon>Comamonas</taxon>
    </lineage>
</organism>
<sequence>MDVQYSQLSFIENFLFLGVIKNTLWMTFLG</sequence>
<keyword evidence="1" id="KW-0614">Plasmid</keyword>
<dbReference type="EMBL" id="MT011984">
    <property type="protein sequence ID" value="QIZ20169.1"/>
    <property type="molecule type" value="Genomic_DNA"/>
</dbReference>
<protein>
    <submittedName>
        <fullName evidence="1">Uncharacterized protein</fullName>
    </submittedName>
</protein>
<proteinExistence type="predicted"/>
<reference evidence="1" key="1">
    <citation type="submission" date="2020-01" db="EMBL/GenBank/DDBJ databases">
        <title>Whole-genome sequencing for Comamonas testosteroni.</title>
        <authorList>
            <person name="Qin Y."/>
            <person name="Rui Y."/>
        </authorList>
    </citation>
    <scope>NUCLEOTIDE SEQUENCE</scope>
    <source>
        <strain evidence="1">NFYY023</strain>
        <plasmid evidence="1">pNFYY023-1</plasmid>
    </source>
</reference>